<evidence type="ECO:0000313" key="1">
    <source>
        <dbReference type="EMBL" id="MBA0630558.1"/>
    </source>
</evidence>
<name>A0A7J8SWR9_GOSDV</name>
<dbReference type="Proteomes" id="UP000593561">
    <property type="component" value="Unassembled WGS sequence"/>
</dbReference>
<evidence type="ECO:0000313" key="2">
    <source>
        <dbReference type="Proteomes" id="UP000593561"/>
    </source>
</evidence>
<proteinExistence type="predicted"/>
<dbReference type="AlphaFoldDB" id="A0A7J8SWR9"/>
<organism evidence="1 2">
    <name type="scientific">Gossypium davidsonii</name>
    <name type="common">Davidson's cotton</name>
    <name type="synonym">Gossypium klotzschianum subsp. davidsonii</name>
    <dbReference type="NCBI Taxonomy" id="34287"/>
    <lineage>
        <taxon>Eukaryota</taxon>
        <taxon>Viridiplantae</taxon>
        <taxon>Streptophyta</taxon>
        <taxon>Embryophyta</taxon>
        <taxon>Tracheophyta</taxon>
        <taxon>Spermatophyta</taxon>
        <taxon>Magnoliopsida</taxon>
        <taxon>eudicotyledons</taxon>
        <taxon>Gunneridae</taxon>
        <taxon>Pentapetalae</taxon>
        <taxon>rosids</taxon>
        <taxon>malvids</taxon>
        <taxon>Malvales</taxon>
        <taxon>Malvaceae</taxon>
        <taxon>Malvoideae</taxon>
        <taxon>Gossypium</taxon>
    </lineage>
</organism>
<dbReference type="EMBL" id="JABFAC010000012">
    <property type="protein sequence ID" value="MBA0630558.1"/>
    <property type="molecule type" value="Genomic_DNA"/>
</dbReference>
<sequence>MRRLYYHFEGRAVTIKIVGGWVGGRIEMG</sequence>
<reference evidence="1 2" key="1">
    <citation type="journal article" date="2019" name="Genome Biol. Evol.">
        <title>Insights into the evolution of the New World diploid cottons (Gossypium, subgenus Houzingenia) based on genome sequencing.</title>
        <authorList>
            <person name="Grover C.E."/>
            <person name="Arick M.A. 2nd"/>
            <person name="Thrash A."/>
            <person name="Conover J.L."/>
            <person name="Sanders W.S."/>
            <person name="Peterson D.G."/>
            <person name="Frelichowski J.E."/>
            <person name="Scheffler J.A."/>
            <person name="Scheffler B.E."/>
            <person name="Wendel J.F."/>
        </authorList>
    </citation>
    <scope>NUCLEOTIDE SEQUENCE [LARGE SCALE GENOMIC DNA]</scope>
    <source>
        <strain evidence="1">27</strain>
        <tissue evidence="1">Leaf</tissue>
    </source>
</reference>
<gene>
    <name evidence="1" type="ORF">Godav_002645</name>
</gene>
<accession>A0A7J8SWR9</accession>
<protein>
    <submittedName>
        <fullName evidence="1">Uncharacterized protein</fullName>
    </submittedName>
</protein>
<comment type="caution">
    <text evidence="1">The sequence shown here is derived from an EMBL/GenBank/DDBJ whole genome shotgun (WGS) entry which is preliminary data.</text>
</comment>
<keyword evidence="2" id="KW-1185">Reference proteome</keyword>